<keyword evidence="13" id="KW-0968">Cytoplasmic vesicle</keyword>
<dbReference type="Gene3D" id="6.10.140.1600">
    <property type="match status" value="1"/>
</dbReference>
<evidence type="ECO:0000256" key="10">
    <source>
        <dbReference type="ARBA" id="ARBA00022892"/>
    </source>
</evidence>
<dbReference type="Gene3D" id="1.25.40.980">
    <property type="match status" value="1"/>
</dbReference>
<dbReference type="Proteomes" id="UP000422736">
    <property type="component" value="Chromosome 6"/>
</dbReference>
<evidence type="ECO:0000256" key="2">
    <source>
        <dbReference type="ARBA" id="ARBA00004397"/>
    </source>
</evidence>
<feature type="repeat" description="WD" evidence="15">
    <location>
        <begin position="100"/>
        <end position="142"/>
    </location>
</feature>
<dbReference type="Gene3D" id="1.20.940.10">
    <property type="entry name" value="Functional domain of the splicing factor Prp18"/>
    <property type="match status" value="1"/>
</dbReference>
<feature type="compositionally biased region" description="Pro residues" evidence="16">
    <location>
        <begin position="1113"/>
        <end position="1124"/>
    </location>
</feature>
<dbReference type="SUPFAM" id="SSF50978">
    <property type="entry name" value="WD40 repeat-like"/>
    <property type="match status" value="1"/>
</dbReference>
<dbReference type="InterPro" id="IPR021614">
    <property type="entry name" value="Sec31"/>
</dbReference>
<comment type="subcellular location">
    <subcellularLocation>
        <location evidence="1">Cytoplasmic vesicle</location>
        <location evidence="1">COPII-coated vesicle membrane</location>
        <topology evidence="1">Peripheral membrane protein</topology>
        <orientation evidence="1">Cytoplasmic side</orientation>
    </subcellularLocation>
    <subcellularLocation>
        <location evidence="2">Endoplasmic reticulum membrane</location>
        <topology evidence="2">Peripheral membrane protein</topology>
        <orientation evidence="2">Cytoplasmic side</orientation>
    </subcellularLocation>
</comment>
<keyword evidence="9" id="KW-0256">Endoplasmic reticulum</keyword>
<dbReference type="SMART" id="SM00320">
    <property type="entry name" value="WD40"/>
    <property type="match status" value="6"/>
</dbReference>
<dbReference type="PANTHER" id="PTHR13923">
    <property type="entry name" value="SEC31-RELATED PROTEIN"/>
    <property type="match status" value="1"/>
</dbReference>
<dbReference type="Pfam" id="PF11549">
    <property type="entry name" value="Sec31"/>
    <property type="match status" value="1"/>
</dbReference>
<feature type="repeat" description="WD" evidence="15">
    <location>
        <begin position="247"/>
        <end position="289"/>
    </location>
</feature>
<evidence type="ECO:0000256" key="16">
    <source>
        <dbReference type="SAM" id="MobiDB-lite"/>
    </source>
</evidence>
<feature type="region of interest" description="Disordered" evidence="16">
    <location>
        <begin position="850"/>
        <end position="1147"/>
    </location>
</feature>
<evidence type="ECO:0000259" key="17">
    <source>
        <dbReference type="Pfam" id="PF07304"/>
    </source>
</evidence>
<feature type="compositionally biased region" description="Polar residues" evidence="16">
    <location>
        <begin position="779"/>
        <end position="790"/>
    </location>
</feature>
<comment type="similarity">
    <text evidence="3">Belongs to the WD repeat SEC31 family.</text>
</comment>
<keyword evidence="6" id="KW-0813">Transport</keyword>
<evidence type="ECO:0000256" key="12">
    <source>
        <dbReference type="ARBA" id="ARBA00023136"/>
    </source>
</evidence>
<gene>
    <name evidence="18" type="primary">SEC31</name>
    <name evidence="18" type="ORF">FIM1_3777</name>
</gene>
<feature type="compositionally biased region" description="Pro residues" evidence="16">
    <location>
        <begin position="987"/>
        <end position="1002"/>
    </location>
</feature>
<evidence type="ECO:0000256" key="7">
    <source>
        <dbReference type="ARBA" id="ARBA00022574"/>
    </source>
</evidence>
<dbReference type="Pfam" id="PF07304">
    <property type="entry name" value="SRA1"/>
    <property type="match status" value="1"/>
</dbReference>
<dbReference type="InterPro" id="IPR040251">
    <property type="entry name" value="SEC31-like"/>
</dbReference>
<comment type="function">
    <text evidence="14">Component of the coat protein complex II (COPII) which promotes the formation of transport vesicles from the endoplasmic reticulum (ER). The coat has two main functions, the physical deformation of the endoplasmic reticulum membrane into vesicles and the selection of cargo molecules.</text>
</comment>
<dbReference type="Gene3D" id="2.20.25.400">
    <property type="match status" value="1"/>
</dbReference>
<evidence type="ECO:0000256" key="14">
    <source>
        <dbReference type="ARBA" id="ARBA00025471"/>
    </source>
</evidence>
<evidence type="ECO:0000313" key="19">
    <source>
        <dbReference type="Proteomes" id="UP000422736"/>
    </source>
</evidence>
<evidence type="ECO:0000256" key="8">
    <source>
        <dbReference type="ARBA" id="ARBA00022737"/>
    </source>
</evidence>
<dbReference type="PROSITE" id="PS50082">
    <property type="entry name" value="WD_REPEATS_2"/>
    <property type="match status" value="2"/>
</dbReference>
<evidence type="ECO:0000256" key="9">
    <source>
        <dbReference type="ARBA" id="ARBA00022824"/>
    </source>
</evidence>
<dbReference type="InterPro" id="IPR009917">
    <property type="entry name" value="SRA1/Sec31"/>
</dbReference>
<feature type="compositionally biased region" description="Polar residues" evidence="16">
    <location>
        <begin position="1127"/>
        <end position="1142"/>
    </location>
</feature>
<reference evidence="18 19" key="1">
    <citation type="submission" date="2016-03" db="EMBL/GenBank/DDBJ databases">
        <title>How can Kluyveromyces marxianus grow so fast - potential evolutionary course in Saccharomyces Complex revealed by comparative genomics.</title>
        <authorList>
            <person name="Mo W."/>
            <person name="Lu W."/>
            <person name="Yang X."/>
            <person name="Qi J."/>
            <person name="Lv H."/>
        </authorList>
    </citation>
    <scope>NUCLEOTIDE SEQUENCE [LARGE SCALE GENOMIC DNA]</scope>
    <source>
        <strain evidence="18 19">FIM1</strain>
    </source>
</reference>
<keyword evidence="10" id="KW-0931">ER-Golgi transport</keyword>
<evidence type="ECO:0000256" key="4">
    <source>
        <dbReference type="ARBA" id="ARBA00013507"/>
    </source>
</evidence>
<protein>
    <recommendedName>
        <fullName evidence="5">Protein transport protein SEC31</fullName>
    </recommendedName>
    <alternativeName>
        <fullName evidence="4">Protein transport protein sec31</fullName>
    </alternativeName>
</protein>
<name>A0ABX6F3R3_KLUMA</name>
<dbReference type="InterPro" id="IPR015943">
    <property type="entry name" value="WD40/YVTN_repeat-like_dom_sf"/>
</dbReference>
<keyword evidence="11" id="KW-0653">Protein transport</keyword>
<proteinExistence type="inferred from homology"/>
<keyword evidence="12" id="KW-0472">Membrane</keyword>
<evidence type="ECO:0000256" key="6">
    <source>
        <dbReference type="ARBA" id="ARBA00022448"/>
    </source>
</evidence>
<feature type="region of interest" description="Disordered" evidence="16">
    <location>
        <begin position="771"/>
        <end position="790"/>
    </location>
</feature>
<keyword evidence="8" id="KW-0677">Repeat</keyword>
<evidence type="ECO:0000256" key="3">
    <source>
        <dbReference type="ARBA" id="ARBA00009358"/>
    </source>
</evidence>
<evidence type="ECO:0000256" key="11">
    <source>
        <dbReference type="ARBA" id="ARBA00022927"/>
    </source>
</evidence>
<keyword evidence="19" id="KW-1185">Reference proteome</keyword>
<dbReference type="Gene3D" id="2.130.10.10">
    <property type="entry name" value="YVTN repeat-like/Quinoprotein amine dehydrogenase"/>
    <property type="match status" value="1"/>
</dbReference>
<evidence type="ECO:0000256" key="15">
    <source>
        <dbReference type="PROSITE-ProRule" id="PRU00221"/>
    </source>
</evidence>
<evidence type="ECO:0000256" key="5">
    <source>
        <dbReference type="ARBA" id="ARBA00021236"/>
    </source>
</evidence>
<sequence length="1256" mass="135356">MVKLAEYPRTATFSWSHDRVPVLATGTASGAIDADFSSTSTLEFWSLLSFDEAKPKGSIVADARFNDLDWSKDNKIVAGALENGTVEFFDADAMKSVAKISKHQGSVKTLSFNTKQSNVLVSGGSQGDIFVWDTNKIESADYSPFSSGSRTTPIDEVSSLAWNQSLAHVFASASSSGYASIWDLKAKKEVLHLSYSSPTSGIKVPLTVVEWHPSNSTRIATATNLDSEPVILVWDLRNSNVPMKVLANGHSKGVLSLDWCKQDENLLLSSGRDNTSILWNPEEGSLLTQFATRGNWVFKSKFAPEAPDLFASASFDNKIVVQTLQNLNTSLDAQANESKQHASEDEFWNNVTENSVDDKPNTVKIQAPSWYGNRSPAAQWAFGGKLVKITNDQKGVSIVRPSVSGMEKNELFDESLKNKDFVKLINKRLSHKINATNEEDWNLLENLSMDGTEIFLKEALSLDEAEEEQNEKETDQEGSDFFNDLNDKFVPSGSFELDFSENVKPITSALVKGDLRGALSHALEKDLLLEALIIGITSGDETLIDRAKNSYFTKYSQESSLARTLYSTAQKDVTDIVENIATSQWKEAVKLTFTYTKDEEKKNSLLVKLGERLLAEGNRKDAILLYLAGQSLDNIASIWLDEFTELESELKSRKDTLYEAHLECLTEFVERFTVLSDYINKDVKITNQELISKFLEFVNVTATNGDFDLALRFLETLPGDNEEVKGEKQRVLIASGKSVSSRTSNLSDATKSKQGRYSSVSANAPVAGIATPNPLLTGGQPSIASSTNARPRQAAYASYTPAATSTPNPYAPPVAAASNSTANPYAPPAAATNTAAVAANPYAPAVSSIPNNSTPAGNHNTAMNGRTSFTPASGNIPANPYAPRSAATPLQPSSPVSHPPISGARTYSGQTPHLHEKPIDGWNDLPSIQKEKPTRAKAVNTAPIGVVGSQYGTPELPSGPGSLSRIGSNPSFPAPPPPPSNMRRTPKPTPPQVTSPPPPPPATSKKTSSYAPTVAPTQPATTNAPSFPVPSSNPAPNGHSQFVPPPNPYSPSPPIATPTGIVPPKPQVSNLPAPVPKVAAATAPPPMKMKRKSHAVGNASAANDLLSAIQSKPSPPSASVPAPPSSTAQISATPVSTATPESIQPAGISEGDRPIVDFFLAELERVTPLIPQEYSKQLKDCNKRIKILIKHLEQHDLLTQPTIDKLHHIVELLKEGKYADALEIHKDLSENHSAEAGNWLTGVKRLINIAEATSSQ</sequence>
<feature type="domain" description="SRA1/Sec31" evidence="17">
    <location>
        <begin position="1113"/>
        <end position="1248"/>
    </location>
</feature>
<evidence type="ECO:0000256" key="13">
    <source>
        <dbReference type="ARBA" id="ARBA00023329"/>
    </source>
</evidence>
<accession>A0ABX6F3R3</accession>
<evidence type="ECO:0000256" key="1">
    <source>
        <dbReference type="ARBA" id="ARBA00004299"/>
    </source>
</evidence>
<keyword evidence="7 15" id="KW-0853">WD repeat</keyword>
<dbReference type="InterPro" id="IPR036322">
    <property type="entry name" value="WD40_repeat_dom_sf"/>
</dbReference>
<dbReference type="InterPro" id="IPR001680">
    <property type="entry name" value="WD40_rpt"/>
</dbReference>
<dbReference type="Pfam" id="PF00400">
    <property type="entry name" value="WD40"/>
    <property type="match status" value="2"/>
</dbReference>
<feature type="compositionally biased region" description="Polar residues" evidence="16">
    <location>
        <begin position="850"/>
        <end position="873"/>
    </location>
</feature>
<evidence type="ECO:0000313" key="18">
    <source>
        <dbReference type="EMBL" id="QGN17048.1"/>
    </source>
</evidence>
<dbReference type="PROSITE" id="PS50294">
    <property type="entry name" value="WD_REPEATS_REGION"/>
    <property type="match status" value="1"/>
</dbReference>
<dbReference type="EMBL" id="CP015059">
    <property type="protein sequence ID" value="QGN17048.1"/>
    <property type="molecule type" value="Genomic_DNA"/>
</dbReference>
<dbReference type="PANTHER" id="PTHR13923:SF11">
    <property type="entry name" value="SECRETORY 31, ISOFORM D"/>
    <property type="match status" value="1"/>
</dbReference>
<feature type="compositionally biased region" description="Low complexity" evidence="16">
    <location>
        <begin position="1003"/>
        <end position="1025"/>
    </location>
</feature>
<feature type="compositionally biased region" description="Pro residues" evidence="16">
    <location>
        <begin position="1043"/>
        <end position="1066"/>
    </location>
</feature>
<organism evidence="18 19">
    <name type="scientific">Kluyveromyces marxianus</name>
    <name type="common">Yeast</name>
    <name type="synonym">Candida kefyr</name>
    <dbReference type="NCBI Taxonomy" id="4911"/>
    <lineage>
        <taxon>Eukaryota</taxon>
        <taxon>Fungi</taxon>
        <taxon>Dikarya</taxon>
        <taxon>Ascomycota</taxon>
        <taxon>Saccharomycotina</taxon>
        <taxon>Saccharomycetes</taxon>
        <taxon>Saccharomycetales</taxon>
        <taxon>Saccharomycetaceae</taxon>
        <taxon>Kluyveromyces</taxon>
    </lineage>
</organism>